<proteinExistence type="predicted"/>
<keyword evidence="2" id="KW-1185">Reference proteome</keyword>
<name>A0A0S4IZG0_BODSA</name>
<reference evidence="2" key="1">
    <citation type="submission" date="2015-09" db="EMBL/GenBank/DDBJ databases">
        <authorList>
            <consortium name="Pathogen Informatics"/>
        </authorList>
    </citation>
    <scope>NUCLEOTIDE SEQUENCE [LARGE SCALE GENOMIC DNA]</scope>
    <source>
        <strain evidence="2">Lake Konstanz</strain>
    </source>
</reference>
<organism evidence="1 2">
    <name type="scientific">Bodo saltans</name>
    <name type="common">Flagellated protozoan</name>
    <dbReference type="NCBI Taxonomy" id="75058"/>
    <lineage>
        <taxon>Eukaryota</taxon>
        <taxon>Discoba</taxon>
        <taxon>Euglenozoa</taxon>
        <taxon>Kinetoplastea</taxon>
        <taxon>Metakinetoplastina</taxon>
        <taxon>Eubodonida</taxon>
        <taxon>Bodonidae</taxon>
        <taxon>Bodo</taxon>
    </lineage>
</organism>
<dbReference type="VEuPathDB" id="TriTrypDB:BSAL_77160"/>
<sequence length="808" mass="90328">MHRFPEHTSAVKLGLHCFPHQQLQERFLVGGTPPNAPITLYNDHRGLSAESYQHRAQVELHLFSSSVVVLVHMALDATFLDVVSFLQRRWSPTLLEGDGGTMLEVFVSPATPRASSSSSSLPLLGHRRASLMWGGGESYVAGIQMKLRGILTLKEQQQLQPAANHQPHGIAPMQKKKEQHLWSSSLSLSSRPQQYNDPTSHAVMDGSVASTPTIIVLVSLAVERREIAARALLEALYHAEWQSLADSFVQEQYVRVVFRAHTQDLKEWARMGDNNTATTAHHGQHGFEEQLLLGSCVALMSGCSPSALRLARSHLEQSTTTVHAAALLDVLHKPAVWRQSVAALINDDDKESMKNRGIVITVRKDAKLTEVVESMTWWHDLRECCQNFLKSHGIGLAAPSSPDLSFIRSSSQNFVTSSQTTSNHPQEVVAVSLLERVSIGSLIARMHQHHRPPHQRQKFTTTTDGKHNLLELMELFQKNLDGSPRHDDDHPQPSTIEFWVSVQSQISFWRARARVFLDASGDPTFVGDGDYEGIFQDLTSLSTTSLIRNSDAANNDPTLQHSNGSTLTTRVTHPCLPRASLHVDVMWSTEVLAALEGAYICFARAQAESLPTTTSSKSEMWNAADSLRPYEQSRLWWQHRVGTFLDRLGYQVRLGSRTCTIDELKLHEAQHNHHPNTNARNIPASVSPSASLRLRQNLSEMNTSALHDSMVQLEASRLDQSTRLHSRRQLGVINGRWHGDNSHHCRALVTDVTPSPVSEESVQLAKFLIHVRFTGLLEDYRYPGLHDTTRMALLFNDIRRRWSALCAS</sequence>
<dbReference type="Proteomes" id="UP000051952">
    <property type="component" value="Unassembled WGS sequence"/>
</dbReference>
<evidence type="ECO:0000313" key="2">
    <source>
        <dbReference type="Proteomes" id="UP000051952"/>
    </source>
</evidence>
<dbReference type="EMBL" id="CYKH01000740">
    <property type="protein sequence ID" value="CUG29832.1"/>
    <property type="molecule type" value="Genomic_DNA"/>
</dbReference>
<protein>
    <submittedName>
        <fullName evidence="1">Uncharacterized protein</fullName>
    </submittedName>
</protein>
<accession>A0A0S4IZG0</accession>
<dbReference type="AlphaFoldDB" id="A0A0S4IZG0"/>
<gene>
    <name evidence="1" type="ORF">BSAL_77160</name>
</gene>
<evidence type="ECO:0000313" key="1">
    <source>
        <dbReference type="EMBL" id="CUG29832.1"/>
    </source>
</evidence>